<evidence type="ECO:0000313" key="3">
    <source>
        <dbReference type="EMBL" id="PHT71105.1"/>
    </source>
</evidence>
<evidence type="ECO:0000256" key="1">
    <source>
        <dbReference type="SAM" id="MobiDB-lite"/>
    </source>
</evidence>
<proteinExistence type="predicted"/>
<dbReference type="Gramene" id="PHT71105">
    <property type="protein sequence ID" value="PHT71105"/>
    <property type="gene ID" value="T459_26209"/>
</dbReference>
<dbReference type="InterPro" id="IPR017451">
    <property type="entry name" value="F-box-assoc_interact_dom"/>
</dbReference>
<dbReference type="Proteomes" id="UP000222542">
    <property type="component" value="Unassembled WGS sequence"/>
</dbReference>
<keyword evidence="4" id="KW-1185">Reference proteome</keyword>
<feature type="region of interest" description="Disordered" evidence="1">
    <location>
        <begin position="1"/>
        <end position="22"/>
    </location>
</feature>
<evidence type="ECO:0000259" key="2">
    <source>
        <dbReference type="Pfam" id="PF07734"/>
    </source>
</evidence>
<dbReference type="PANTHER" id="PTHR31790">
    <property type="entry name" value="OS02G0783600 PROTEIN"/>
    <property type="match status" value="1"/>
</dbReference>
<dbReference type="InterPro" id="IPR052361">
    <property type="entry name" value="F-box_domain"/>
</dbReference>
<sequence>MPELDPLGFGPIVPSRAGPAKEGPQLVKTSAIYKSCLSDPSLRVGDIMESTKKEEMGSIYFRFSEISSPEFAKAHYNVSTSLLSNCRLLCSVIPLPYICSLDEQIAPIPLDDRHFKNWGCCNGWICYSREPDKTPMLWNPSTRKVRRFRRSDAYNDNPNNELFKTVYGFGYDELTDDYEVVEIISPRSTCTISNYSVRRKCWKRLSDSPKSVDEYCYLVNGALHWQAHNRESNDLPSSILSINLSTEAYQELNFPQHEDQLSHDEQMDTRIGNWDVPTLEEVTLCGFALNDEDGVICGCHNIKNLTLQSCCYGGPNEIMKLVLNKLLVLKIEDWNDRGNYSKFSVNMDAPIVTNLVLVKHSPNLMFARPMNLKGAMFSLKRYRVNSWTYGNTIINMLDQLRIETLRVSTGCCQAILARKGEAGTKINIRHTYNHGS</sequence>
<evidence type="ECO:0000313" key="4">
    <source>
        <dbReference type="Proteomes" id="UP000222542"/>
    </source>
</evidence>
<dbReference type="EMBL" id="AYRZ02000010">
    <property type="protein sequence ID" value="PHT71105.1"/>
    <property type="molecule type" value="Genomic_DNA"/>
</dbReference>
<dbReference type="PANTHER" id="PTHR31790:SF583">
    <property type="entry name" value="F-BOX PROTEIN CPR30-LIKE ISOFORM X1"/>
    <property type="match status" value="1"/>
</dbReference>
<gene>
    <name evidence="3" type="ORF">T459_26209</name>
</gene>
<dbReference type="Pfam" id="PF07734">
    <property type="entry name" value="FBA_1"/>
    <property type="match status" value="1"/>
</dbReference>
<reference evidence="3 4" key="2">
    <citation type="journal article" date="2017" name="Genome Biol.">
        <title>New reference genome sequences of hot pepper reveal the massive evolution of plant disease-resistance genes by retroduplication.</title>
        <authorList>
            <person name="Kim S."/>
            <person name="Park J."/>
            <person name="Yeom S.I."/>
            <person name="Kim Y.M."/>
            <person name="Seo E."/>
            <person name="Kim K.T."/>
            <person name="Kim M.S."/>
            <person name="Lee J.M."/>
            <person name="Cheong K."/>
            <person name="Shin H.S."/>
            <person name="Kim S.B."/>
            <person name="Han K."/>
            <person name="Lee J."/>
            <person name="Park M."/>
            <person name="Lee H.A."/>
            <person name="Lee H.Y."/>
            <person name="Lee Y."/>
            <person name="Oh S."/>
            <person name="Lee J.H."/>
            <person name="Choi E."/>
            <person name="Choi E."/>
            <person name="Lee S.E."/>
            <person name="Jeon J."/>
            <person name="Kim H."/>
            <person name="Choi G."/>
            <person name="Song H."/>
            <person name="Lee J."/>
            <person name="Lee S.C."/>
            <person name="Kwon J.K."/>
            <person name="Lee H.Y."/>
            <person name="Koo N."/>
            <person name="Hong Y."/>
            <person name="Kim R.W."/>
            <person name="Kang W.H."/>
            <person name="Huh J.H."/>
            <person name="Kang B.C."/>
            <person name="Yang T.J."/>
            <person name="Lee Y.H."/>
            <person name="Bennetzen J.L."/>
            <person name="Choi D."/>
        </authorList>
    </citation>
    <scope>NUCLEOTIDE SEQUENCE [LARGE SCALE GENOMIC DNA]</scope>
    <source>
        <strain evidence="4">cv. CM334</strain>
    </source>
</reference>
<comment type="caution">
    <text evidence="3">The sequence shown here is derived from an EMBL/GenBank/DDBJ whole genome shotgun (WGS) entry which is preliminary data.</text>
</comment>
<dbReference type="AlphaFoldDB" id="A0A2G2YN31"/>
<reference evidence="3 4" key="1">
    <citation type="journal article" date="2014" name="Nat. Genet.">
        <title>Genome sequence of the hot pepper provides insights into the evolution of pungency in Capsicum species.</title>
        <authorList>
            <person name="Kim S."/>
            <person name="Park M."/>
            <person name="Yeom S.I."/>
            <person name="Kim Y.M."/>
            <person name="Lee J.M."/>
            <person name="Lee H.A."/>
            <person name="Seo E."/>
            <person name="Choi J."/>
            <person name="Cheong K."/>
            <person name="Kim K.T."/>
            <person name="Jung K."/>
            <person name="Lee G.W."/>
            <person name="Oh S.K."/>
            <person name="Bae C."/>
            <person name="Kim S.B."/>
            <person name="Lee H.Y."/>
            <person name="Kim S.Y."/>
            <person name="Kim M.S."/>
            <person name="Kang B.C."/>
            <person name="Jo Y.D."/>
            <person name="Yang H.B."/>
            <person name="Jeong H.J."/>
            <person name="Kang W.H."/>
            <person name="Kwon J.K."/>
            <person name="Shin C."/>
            <person name="Lim J.Y."/>
            <person name="Park J.H."/>
            <person name="Huh J.H."/>
            <person name="Kim J.S."/>
            <person name="Kim B.D."/>
            <person name="Cohen O."/>
            <person name="Paran I."/>
            <person name="Suh M.C."/>
            <person name="Lee S.B."/>
            <person name="Kim Y.K."/>
            <person name="Shin Y."/>
            <person name="Noh S.J."/>
            <person name="Park J."/>
            <person name="Seo Y.S."/>
            <person name="Kwon S.Y."/>
            <person name="Kim H.A."/>
            <person name="Park J.M."/>
            <person name="Kim H.J."/>
            <person name="Choi S.B."/>
            <person name="Bosland P.W."/>
            <person name="Reeves G."/>
            <person name="Jo S.H."/>
            <person name="Lee B.W."/>
            <person name="Cho H.T."/>
            <person name="Choi H.S."/>
            <person name="Lee M.S."/>
            <person name="Yu Y."/>
            <person name="Do Choi Y."/>
            <person name="Park B.S."/>
            <person name="van Deynze A."/>
            <person name="Ashrafi H."/>
            <person name="Hill T."/>
            <person name="Kim W.T."/>
            <person name="Pai H.S."/>
            <person name="Ahn H.K."/>
            <person name="Yeam I."/>
            <person name="Giovannoni J.J."/>
            <person name="Rose J.K."/>
            <person name="Sorensen I."/>
            <person name="Lee S.J."/>
            <person name="Kim R.W."/>
            <person name="Choi I.Y."/>
            <person name="Choi B.S."/>
            <person name="Lim J.S."/>
            <person name="Lee Y.H."/>
            <person name="Choi D."/>
        </authorList>
    </citation>
    <scope>NUCLEOTIDE SEQUENCE [LARGE SCALE GENOMIC DNA]</scope>
    <source>
        <strain evidence="4">cv. CM334</strain>
    </source>
</reference>
<name>A0A2G2YN31_CAPAN</name>
<accession>A0A2G2YN31</accession>
<feature type="domain" description="F-box associated beta-propeller type 1" evidence="2">
    <location>
        <begin position="112"/>
        <end position="261"/>
    </location>
</feature>
<organism evidence="3 4">
    <name type="scientific">Capsicum annuum</name>
    <name type="common">Capsicum pepper</name>
    <dbReference type="NCBI Taxonomy" id="4072"/>
    <lineage>
        <taxon>Eukaryota</taxon>
        <taxon>Viridiplantae</taxon>
        <taxon>Streptophyta</taxon>
        <taxon>Embryophyta</taxon>
        <taxon>Tracheophyta</taxon>
        <taxon>Spermatophyta</taxon>
        <taxon>Magnoliopsida</taxon>
        <taxon>eudicotyledons</taxon>
        <taxon>Gunneridae</taxon>
        <taxon>Pentapetalae</taxon>
        <taxon>asterids</taxon>
        <taxon>lamiids</taxon>
        <taxon>Solanales</taxon>
        <taxon>Solanaceae</taxon>
        <taxon>Solanoideae</taxon>
        <taxon>Capsiceae</taxon>
        <taxon>Capsicum</taxon>
    </lineage>
</organism>
<dbReference type="NCBIfam" id="TIGR01640">
    <property type="entry name" value="F_box_assoc_1"/>
    <property type="match status" value="1"/>
</dbReference>
<protein>
    <recommendedName>
        <fullName evidence="2">F-box associated beta-propeller type 1 domain-containing protein</fullName>
    </recommendedName>
</protein>
<dbReference type="InterPro" id="IPR006527">
    <property type="entry name" value="F-box-assoc_dom_typ1"/>
</dbReference>